<protein>
    <submittedName>
        <fullName evidence="2">Uncharacterized protein</fullName>
    </submittedName>
</protein>
<dbReference type="EMBL" id="MU070609">
    <property type="protein sequence ID" value="KAF5827052.1"/>
    <property type="molecule type" value="Genomic_DNA"/>
</dbReference>
<feature type="compositionally biased region" description="Basic and acidic residues" evidence="1">
    <location>
        <begin position="247"/>
        <end position="269"/>
    </location>
</feature>
<dbReference type="PANTHER" id="PTHR15732:SF4">
    <property type="entry name" value="PROTEIN MOONRAKER"/>
    <property type="match status" value="1"/>
</dbReference>
<dbReference type="InterPro" id="IPR031447">
    <property type="entry name" value="MNR"/>
</dbReference>
<feature type="region of interest" description="Disordered" evidence="1">
    <location>
        <begin position="208"/>
        <end position="230"/>
    </location>
</feature>
<feature type="region of interest" description="Disordered" evidence="1">
    <location>
        <begin position="293"/>
        <end position="317"/>
    </location>
</feature>
<keyword evidence="3" id="KW-1185">Reference proteome</keyword>
<feature type="region of interest" description="Disordered" evidence="1">
    <location>
        <begin position="526"/>
        <end position="562"/>
    </location>
</feature>
<feature type="region of interest" description="Disordered" evidence="1">
    <location>
        <begin position="247"/>
        <end position="270"/>
    </location>
</feature>
<reference evidence="2" key="1">
    <citation type="submission" date="2017-08" db="EMBL/GenBank/DDBJ databases">
        <authorList>
            <person name="Polle J.E."/>
            <person name="Barry K."/>
            <person name="Cushman J."/>
            <person name="Schmutz J."/>
            <person name="Tran D."/>
            <person name="Hathwaick L.T."/>
            <person name="Yim W.C."/>
            <person name="Jenkins J."/>
            <person name="Mckie-Krisberg Z.M."/>
            <person name="Prochnik S."/>
            <person name="Lindquist E."/>
            <person name="Dockter R.B."/>
            <person name="Adam C."/>
            <person name="Molina H."/>
            <person name="Bunkerborg J."/>
            <person name="Jin E."/>
            <person name="Buchheim M."/>
            <person name="Magnuson J."/>
        </authorList>
    </citation>
    <scope>NUCLEOTIDE SEQUENCE</scope>
    <source>
        <strain evidence="2">CCAP 19/18</strain>
    </source>
</reference>
<comment type="caution">
    <text evidence="2">The sequence shown here is derived from an EMBL/GenBank/DDBJ whole genome shotgun (WGS) entry which is preliminary data.</text>
</comment>
<dbReference type="PANTHER" id="PTHR15732">
    <property type="entry name" value="PROTEIN MOONRAKER"/>
    <property type="match status" value="1"/>
</dbReference>
<feature type="region of interest" description="Disordered" evidence="1">
    <location>
        <begin position="596"/>
        <end position="617"/>
    </location>
</feature>
<dbReference type="Proteomes" id="UP000815325">
    <property type="component" value="Unassembled WGS sequence"/>
</dbReference>
<evidence type="ECO:0000256" key="1">
    <source>
        <dbReference type="SAM" id="MobiDB-lite"/>
    </source>
</evidence>
<feature type="region of interest" description="Disordered" evidence="1">
    <location>
        <begin position="127"/>
        <end position="167"/>
    </location>
</feature>
<name>A0ABQ7FXJ8_DUNSA</name>
<gene>
    <name evidence="2" type="ORF">DUNSADRAFT_1435</name>
</gene>
<proteinExistence type="predicted"/>
<sequence>MHGMLTCNCSQFKIRGSALEGVCLLLLHAPVLFHAAFERLGAGHINTSDNPLSTQCDNPLSTQCDNFLSCETAPEFIACEQSRASGAHAPLNRTPPPSNPRRTHRRFWLLLHSQVLLQAALERLTAQPPKHAPDPRTASDAQGTPPFYRRSSSTRSEDSHGPTCQPLPEPVAGAWFVRAALPDVQQQPQLRQQPEGGTLLPVLRCPSTTHRHKHDRTRARAHSHSKRHACRGRRELKGVLRELLEGKVRGGGDNGREVEHGIPEDRDGRGQGALQRLIRVLRGKGLAGQDGVLHDMQQQQQQQQQHQGQQQQQQGQLRGLGQEAFSLQDRVQALKQQFMAARVWDREQQEQGMQGANQGGVRAGDLEDEAQQVLRKDAEAFQQQARLSNFDHLEDRLSALVQRLEQQVQQQQHLHIPAQLGGVGGLGSTAGATTAAAAAGGAAASSRLGFTGLPVRQQEQQQQQQQQPAAEQELGASEMHLIMGQLQRMEEQENALRQKWLQGSQPRQHPQVPLAVYDGQAHTLGLHEQGSSSNVGPHTVNHGASGSAPGSKPDTAAPAGASVLGAPGGGVLGGANAAHVGSPLQRSDRVTDAQGLQTVGHEGARPSDCGARPSDAQGLQTVGHEGAQGLQMVGHEEAKEGFQLVGHEEASAANVGFLLRLPDQEPSAKGLQAVGHGGATAANVGFPPTQLPDQGPERQIPALPSTQADAGLADKIDERTLESIVVGRRAFLQHQRFRDGDLVGTSDLNPVDVVEDVADMLLDELLGQQAQDLLGICDDLGEDMFEEEFST</sequence>
<feature type="compositionally biased region" description="Low complexity" evidence="1">
    <location>
        <begin position="297"/>
        <end position="317"/>
    </location>
</feature>
<feature type="compositionally biased region" description="Basic residues" evidence="1">
    <location>
        <begin position="209"/>
        <end position="230"/>
    </location>
</feature>
<accession>A0ABQ7FXJ8</accession>
<evidence type="ECO:0000313" key="3">
    <source>
        <dbReference type="Proteomes" id="UP000815325"/>
    </source>
</evidence>
<organism evidence="2 3">
    <name type="scientific">Dunaliella salina</name>
    <name type="common">Green alga</name>
    <name type="synonym">Protococcus salinus</name>
    <dbReference type="NCBI Taxonomy" id="3046"/>
    <lineage>
        <taxon>Eukaryota</taxon>
        <taxon>Viridiplantae</taxon>
        <taxon>Chlorophyta</taxon>
        <taxon>core chlorophytes</taxon>
        <taxon>Chlorophyceae</taxon>
        <taxon>CS clade</taxon>
        <taxon>Chlamydomonadales</taxon>
        <taxon>Dunaliellaceae</taxon>
        <taxon>Dunaliella</taxon>
    </lineage>
</organism>
<evidence type="ECO:0000313" key="2">
    <source>
        <dbReference type="EMBL" id="KAF5827052.1"/>
    </source>
</evidence>